<dbReference type="Proteomes" id="UP000735302">
    <property type="component" value="Unassembled WGS sequence"/>
</dbReference>
<protein>
    <submittedName>
        <fullName evidence="1">Uncharacterized protein</fullName>
    </submittedName>
</protein>
<reference evidence="1 2" key="1">
    <citation type="journal article" date="2021" name="Elife">
        <title>Chloroplast acquisition without the gene transfer in kleptoplastic sea slugs, Plakobranchus ocellatus.</title>
        <authorList>
            <person name="Maeda T."/>
            <person name="Takahashi S."/>
            <person name="Yoshida T."/>
            <person name="Shimamura S."/>
            <person name="Takaki Y."/>
            <person name="Nagai Y."/>
            <person name="Toyoda A."/>
            <person name="Suzuki Y."/>
            <person name="Arimoto A."/>
            <person name="Ishii H."/>
            <person name="Satoh N."/>
            <person name="Nishiyama T."/>
            <person name="Hasebe M."/>
            <person name="Maruyama T."/>
            <person name="Minagawa J."/>
            <person name="Obokata J."/>
            <person name="Shigenobu S."/>
        </authorList>
    </citation>
    <scope>NUCLEOTIDE SEQUENCE [LARGE SCALE GENOMIC DNA]</scope>
</reference>
<sequence length="143" mass="16008">MRAHSKSATCPRKILLTVDARTTRPVLLRKFGGQRTVTATSVCQVSHDISRRLQCGPRFIVLCCFTRLEHHRSQWNRVPLLGSRFKGVINASSMPIEKQQRAITNETAVSSGSSKMKCRIVRDPLCKRLSSAGRCSQLTVSRV</sequence>
<keyword evidence="2" id="KW-1185">Reference proteome</keyword>
<comment type="caution">
    <text evidence="1">The sequence shown here is derived from an EMBL/GenBank/DDBJ whole genome shotgun (WGS) entry which is preliminary data.</text>
</comment>
<evidence type="ECO:0000313" key="2">
    <source>
        <dbReference type="Proteomes" id="UP000735302"/>
    </source>
</evidence>
<proteinExistence type="predicted"/>
<organism evidence="1 2">
    <name type="scientific">Plakobranchus ocellatus</name>
    <dbReference type="NCBI Taxonomy" id="259542"/>
    <lineage>
        <taxon>Eukaryota</taxon>
        <taxon>Metazoa</taxon>
        <taxon>Spiralia</taxon>
        <taxon>Lophotrochozoa</taxon>
        <taxon>Mollusca</taxon>
        <taxon>Gastropoda</taxon>
        <taxon>Heterobranchia</taxon>
        <taxon>Euthyneura</taxon>
        <taxon>Panpulmonata</taxon>
        <taxon>Sacoglossa</taxon>
        <taxon>Placobranchoidea</taxon>
        <taxon>Plakobranchidae</taxon>
        <taxon>Plakobranchus</taxon>
    </lineage>
</organism>
<name>A0AAV4DNC9_9GAST</name>
<dbReference type="AlphaFoldDB" id="A0AAV4DNC9"/>
<dbReference type="EMBL" id="BLXT01008083">
    <property type="protein sequence ID" value="GFO45807.1"/>
    <property type="molecule type" value="Genomic_DNA"/>
</dbReference>
<gene>
    <name evidence="1" type="ORF">PoB_007231200</name>
</gene>
<accession>A0AAV4DNC9</accession>
<evidence type="ECO:0000313" key="1">
    <source>
        <dbReference type="EMBL" id="GFO45807.1"/>
    </source>
</evidence>